<organism evidence="1 2">
    <name type="scientific">Terrimonas ginsenosidimutans</name>
    <dbReference type="NCBI Taxonomy" id="2908004"/>
    <lineage>
        <taxon>Bacteria</taxon>
        <taxon>Pseudomonadati</taxon>
        <taxon>Bacteroidota</taxon>
        <taxon>Chitinophagia</taxon>
        <taxon>Chitinophagales</taxon>
        <taxon>Chitinophagaceae</taxon>
        <taxon>Terrimonas</taxon>
    </lineage>
</organism>
<evidence type="ECO:0000313" key="1">
    <source>
        <dbReference type="EMBL" id="MCG2612745.1"/>
    </source>
</evidence>
<evidence type="ECO:0000313" key="2">
    <source>
        <dbReference type="Proteomes" id="UP001165367"/>
    </source>
</evidence>
<dbReference type="EMBL" id="JAKLTR010000001">
    <property type="protein sequence ID" value="MCG2612745.1"/>
    <property type="molecule type" value="Genomic_DNA"/>
</dbReference>
<keyword evidence="2" id="KW-1185">Reference proteome</keyword>
<comment type="caution">
    <text evidence="1">The sequence shown here is derived from an EMBL/GenBank/DDBJ whole genome shotgun (WGS) entry which is preliminary data.</text>
</comment>
<reference evidence="1" key="1">
    <citation type="submission" date="2022-01" db="EMBL/GenBank/DDBJ databases">
        <authorList>
            <person name="Jo J.-H."/>
            <person name="Im W.-T."/>
        </authorList>
    </citation>
    <scope>NUCLEOTIDE SEQUENCE</scope>
    <source>
        <strain evidence="1">NA20</strain>
    </source>
</reference>
<dbReference type="RefSeq" id="WP_237867974.1">
    <property type="nucleotide sequence ID" value="NZ_JAKLTR010000001.1"/>
</dbReference>
<sequence>MSTQTTVKPLPYFYVGADITDERINLFKNGKYVALTRELGKPDTRSIWYSKEHFEKLVEEIDLAGGDGIRVYFGTYEPGHEYEGQLCLLFRSTREDVRNNRIHHINVILENEPDYSARSEQEREILTFPGDDPTDQDVRDFNLGQACPPRCNGGCDDPTDPDCE</sequence>
<dbReference type="Proteomes" id="UP001165367">
    <property type="component" value="Unassembled WGS sequence"/>
</dbReference>
<accession>A0ABS9KK97</accession>
<gene>
    <name evidence="1" type="ORF">LZZ85_00580</name>
</gene>
<proteinExistence type="predicted"/>
<protein>
    <submittedName>
        <fullName evidence="1">Uncharacterized protein</fullName>
    </submittedName>
</protein>
<name>A0ABS9KK97_9BACT</name>